<dbReference type="SUPFAM" id="SSF48008">
    <property type="entry name" value="GntR ligand-binding domain-like"/>
    <property type="match status" value="1"/>
</dbReference>
<dbReference type="KEGG" id="sxn:IAG42_06160"/>
<dbReference type="InterPro" id="IPR036390">
    <property type="entry name" value="WH_DNA-bd_sf"/>
</dbReference>
<organism evidence="5 6">
    <name type="scientific">Streptomyces xanthii</name>
    <dbReference type="NCBI Taxonomy" id="2768069"/>
    <lineage>
        <taxon>Bacteria</taxon>
        <taxon>Bacillati</taxon>
        <taxon>Actinomycetota</taxon>
        <taxon>Actinomycetes</taxon>
        <taxon>Kitasatosporales</taxon>
        <taxon>Streptomycetaceae</taxon>
        <taxon>Streptomyces</taxon>
    </lineage>
</organism>
<evidence type="ECO:0000256" key="2">
    <source>
        <dbReference type="ARBA" id="ARBA00023125"/>
    </source>
</evidence>
<dbReference type="InterPro" id="IPR011711">
    <property type="entry name" value="GntR_C"/>
</dbReference>
<feature type="domain" description="HTH gntR-type" evidence="4">
    <location>
        <begin position="7"/>
        <end position="75"/>
    </location>
</feature>
<dbReference type="Pfam" id="PF00392">
    <property type="entry name" value="GntR"/>
    <property type="match status" value="1"/>
</dbReference>
<dbReference type="CDD" id="cd07377">
    <property type="entry name" value="WHTH_GntR"/>
    <property type="match status" value="1"/>
</dbReference>
<dbReference type="SUPFAM" id="SSF46785">
    <property type="entry name" value="Winged helix' DNA-binding domain"/>
    <property type="match status" value="1"/>
</dbReference>
<dbReference type="PROSITE" id="PS50949">
    <property type="entry name" value="HTH_GNTR"/>
    <property type="match status" value="1"/>
</dbReference>
<dbReference type="GO" id="GO:0003700">
    <property type="term" value="F:DNA-binding transcription factor activity"/>
    <property type="evidence" value="ECO:0007669"/>
    <property type="project" value="InterPro"/>
</dbReference>
<dbReference type="InterPro" id="IPR008920">
    <property type="entry name" value="TF_FadR/GntR_C"/>
</dbReference>
<evidence type="ECO:0000313" key="5">
    <source>
        <dbReference type="EMBL" id="QNS03247.1"/>
    </source>
</evidence>
<dbReference type="GO" id="GO:0003677">
    <property type="term" value="F:DNA binding"/>
    <property type="evidence" value="ECO:0007669"/>
    <property type="project" value="UniProtKB-KW"/>
</dbReference>
<keyword evidence="6" id="KW-1185">Reference proteome</keyword>
<evidence type="ECO:0000313" key="6">
    <source>
        <dbReference type="Proteomes" id="UP000516428"/>
    </source>
</evidence>
<dbReference type="PANTHER" id="PTHR43537">
    <property type="entry name" value="TRANSCRIPTIONAL REGULATOR, GNTR FAMILY"/>
    <property type="match status" value="1"/>
</dbReference>
<evidence type="ECO:0000256" key="1">
    <source>
        <dbReference type="ARBA" id="ARBA00023015"/>
    </source>
</evidence>
<reference evidence="5 6" key="1">
    <citation type="submission" date="2020-09" db="EMBL/GenBank/DDBJ databases">
        <title>A novel species.</title>
        <authorList>
            <person name="Gao J."/>
        </authorList>
    </citation>
    <scope>NUCLEOTIDE SEQUENCE [LARGE SCALE GENOMIC DNA]</scope>
    <source>
        <strain evidence="5 6">CRXT-Y-14</strain>
    </source>
</reference>
<dbReference type="RefSeq" id="WP_188336001.1">
    <property type="nucleotide sequence ID" value="NZ_CP061281.1"/>
</dbReference>
<dbReference type="Gene3D" id="1.20.120.530">
    <property type="entry name" value="GntR ligand-binding domain-like"/>
    <property type="match status" value="1"/>
</dbReference>
<dbReference type="PANTHER" id="PTHR43537:SF47">
    <property type="entry name" value="REGULATORY PROTEIN GNTR HTH"/>
    <property type="match status" value="1"/>
</dbReference>
<dbReference type="InterPro" id="IPR000524">
    <property type="entry name" value="Tscrpt_reg_HTH_GntR"/>
</dbReference>
<dbReference type="PRINTS" id="PR00035">
    <property type="entry name" value="HTHGNTR"/>
</dbReference>
<protein>
    <submittedName>
        <fullName evidence="5">FadR family transcriptional regulator</fullName>
    </submittedName>
</protein>
<keyword evidence="1" id="KW-0805">Transcription regulation</keyword>
<dbReference type="SMART" id="SM00345">
    <property type="entry name" value="HTH_GNTR"/>
    <property type="match status" value="1"/>
</dbReference>
<dbReference type="InterPro" id="IPR036388">
    <property type="entry name" value="WH-like_DNA-bd_sf"/>
</dbReference>
<keyword evidence="2" id="KW-0238">DNA-binding</keyword>
<accession>A0A7H1B3E2</accession>
<dbReference type="SMART" id="SM00895">
    <property type="entry name" value="FCD"/>
    <property type="match status" value="1"/>
</dbReference>
<sequence length="223" mass="23604">MEAVGRVSIVDAVIRELKAEIARGTWQVGEKIPSEGRLADTLGVSRLSIREAVRVLVHMGLLATRQGAGTFVTASDADHTLLRRHLAGSAETDILDVRRGLDIVAARLAAVARTAADVDALREALGRRAAAREAADVDAFTDADVDFHVRIAEASHNPLLRDLYRNMSEALRATVRSSQCIDAGEEPFHDELFAAVDTGDAGAATAAALAILEGWPPPPSAAA</sequence>
<gene>
    <name evidence="5" type="ORF">IAG42_06160</name>
</gene>
<dbReference type="AlphaFoldDB" id="A0A7H1B3E2"/>
<dbReference type="Pfam" id="PF07729">
    <property type="entry name" value="FCD"/>
    <property type="match status" value="1"/>
</dbReference>
<name>A0A7H1B3E2_9ACTN</name>
<dbReference type="Gene3D" id="1.10.10.10">
    <property type="entry name" value="Winged helix-like DNA-binding domain superfamily/Winged helix DNA-binding domain"/>
    <property type="match status" value="1"/>
</dbReference>
<evidence type="ECO:0000256" key="3">
    <source>
        <dbReference type="ARBA" id="ARBA00023163"/>
    </source>
</evidence>
<dbReference type="EMBL" id="CP061281">
    <property type="protein sequence ID" value="QNS03247.1"/>
    <property type="molecule type" value="Genomic_DNA"/>
</dbReference>
<evidence type="ECO:0000259" key="4">
    <source>
        <dbReference type="PROSITE" id="PS50949"/>
    </source>
</evidence>
<keyword evidence="3" id="KW-0804">Transcription</keyword>
<dbReference type="Proteomes" id="UP000516428">
    <property type="component" value="Chromosome"/>
</dbReference>
<proteinExistence type="predicted"/>